<organism evidence="2 3">
    <name type="scientific">Colletotrichum spaethianum</name>
    <dbReference type="NCBI Taxonomy" id="700344"/>
    <lineage>
        <taxon>Eukaryota</taxon>
        <taxon>Fungi</taxon>
        <taxon>Dikarya</taxon>
        <taxon>Ascomycota</taxon>
        <taxon>Pezizomycotina</taxon>
        <taxon>Sordariomycetes</taxon>
        <taxon>Hypocreomycetidae</taxon>
        <taxon>Glomerellales</taxon>
        <taxon>Glomerellaceae</taxon>
        <taxon>Colletotrichum</taxon>
        <taxon>Colletotrichum spaethianum species complex</taxon>
    </lineage>
</organism>
<name>A0AA37P9V4_9PEZI</name>
<sequence>MLRRHDYNRQRNAHVDAGKCGAIWQANAISDDVLTVDVHQVITLHAQHAARAAMERSKSFVELGVYPLTEAERLVRKVYHDLVEDEYLGSPAIQARIRPLDQLWVSCQLPALPFLAYTPRTKDVGTTRPRTKQAKPTTTVMKGTEGGEQTQTRTQ</sequence>
<gene>
    <name evidence="2" type="ORF">ColSpa_08493</name>
</gene>
<protein>
    <submittedName>
        <fullName evidence="2">Uncharacterized protein</fullName>
    </submittedName>
</protein>
<dbReference type="RefSeq" id="XP_049130662.1">
    <property type="nucleotide sequence ID" value="XM_049274705.1"/>
</dbReference>
<dbReference type="AlphaFoldDB" id="A0AA37P9V4"/>
<reference evidence="2 3" key="1">
    <citation type="submission" date="2022-03" db="EMBL/GenBank/DDBJ databases">
        <title>Genome data of Colletotrichum spp.</title>
        <authorList>
            <person name="Utami Y.D."/>
            <person name="Hiruma K."/>
        </authorList>
    </citation>
    <scope>NUCLEOTIDE SEQUENCE [LARGE SCALE GENOMIC DNA]</scope>
    <source>
        <strain evidence="2 3">MAFF 239500</strain>
    </source>
</reference>
<evidence type="ECO:0000256" key="1">
    <source>
        <dbReference type="SAM" id="MobiDB-lite"/>
    </source>
</evidence>
<accession>A0AA37P9V4</accession>
<evidence type="ECO:0000313" key="2">
    <source>
        <dbReference type="EMBL" id="GKT48312.1"/>
    </source>
</evidence>
<dbReference type="EMBL" id="BQXU01000023">
    <property type="protein sequence ID" value="GKT48312.1"/>
    <property type="molecule type" value="Genomic_DNA"/>
</dbReference>
<evidence type="ECO:0000313" key="3">
    <source>
        <dbReference type="Proteomes" id="UP001055115"/>
    </source>
</evidence>
<keyword evidence="3" id="KW-1185">Reference proteome</keyword>
<dbReference type="GeneID" id="73329295"/>
<feature type="region of interest" description="Disordered" evidence="1">
    <location>
        <begin position="123"/>
        <end position="155"/>
    </location>
</feature>
<dbReference type="Proteomes" id="UP001055115">
    <property type="component" value="Unassembled WGS sequence"/>
</dbReference>
<proteinExistence type="predicted"/>
<comment type="caution">
    <text evidence="2">The sequence shown here is derived from an EMBL/GenBank/DDBJ whole genome shotgun (WGS) entry which is preliminary data.</text>
</comment>